<evidence type="ECO:0000256" key="8">
    <source>
        <dbReference type="ARBA" id="ARBA00022723"/>
    </source>
</evidence>
<proteinExistence type="inferred from homology"/>
<comment type="similarity">
    <text evidence="4">Belongs to the radical SAM superfamily. KamA family.</text>
</comment>
<keyword evidence="8 14" id="KW-0479">Metal-binding</keyword>
<dbReference type="InterPro" id="IPR022462">
    <property type="entry name" value="EpmB"/>
</dbReference>
<evidence type="ECO:0000259" key="17">
    <source>
        <dbReference type="PROSITE" id="PS51918"/>
    </source>
</evidence>
<evidence type="ECO:0000256" key="14">
    <source>
        <dbReference type="PIRSR" id="PIRSR004911-1"/>
    </source>
</evidence>
<reference evidence="18 19" key="1">
    <citation type="submission" date="2018-06" db="EMBL/GenBank/DDBJ databases">
        <authorList>
            <consortium name="Pathogen Informatics"/>
            <person name="Doyle S."/>
        </authorList>
    </citation>
    <scope>NUCLEOTIDE SEQUENCE [LARGE SCALE GENOMIC DNA]</scope>
    <source>
        <strain evidence="18 19">NCTC10293</strain>
    </source>
</reference>
<dbReference type="SFLD" id="SFLDF00314">
    <property type="entry name" value="L-lysine_2_3-aminomutase_(yjeK"/>
    <property type="match status" value="1"/>
</dbReference>
<keyword evidence="10" id="KW-0408">Iron</keyword>
<dbReference type="NCBIfam" id="TIGR00238">
    <property type="entry name" value="KamA family radical SAM protein"/>
    <property type="match status" value="1"/>
</dbReference>
<dbReference type="SFLD" id="SFLDG01070">
    <property type="entry name" value="PLP-dependent"/>
    <property type="match status" value="1"/>
</dbReference>
<dbReference type="GO" id="GO:0046872">
    <property type="term" value="F:metal ion binding"/>
    <property type="evidence" value="ECO:0007669"/>
    <property type="project" value="UniProtKB-KW"/>
</dbReference>
<evidence type="ECO:0000256" key="2">
    <source>
        <dbReference type="ARBA" id="ARBA00001933"/>
    </source>
</evidence>
<dbReference type="InterPro" id="IPR007197">
    <property type="entry name" value="rSAM"/>
</dbReference>
<dbReference type="Proteomes" id="UP000255279">
    <property type="component" value="Unassembled WGS sequence"/>
</dbReference>
<evidence type="ECO:0000256" key="5">
    <source>
        <dbReference type="ARBA" id="ARBA00022363"/>
    </source>
</evidence>
<evidence type="ECO:0000256" key="1">
    <source>
        <dbReference type="ARBA" id="ARBA00001352"/>
    </source>
</evidence>
<dbReference type="Gene3D" id="3.20.20.70">
    <property type="entry name" value="Aldolase class I"/>
    <property type="match status" value="1"/>
</dbReference>
<comment type="cofactor">
    <cofactor evidence="3">
        <name>[4Fe-4S] cluster</name>
        <dbReference type="ChEBI" id="CHEBI:49883"/>
    </cofactor>
</comment>
<dbReference type="GO" id="GO:0051539">
    <property type="term" value="F:4 iron, 4 sulfur cluster binding"/>
    <property type="evidence" value="ECO:0007669"/>
    <property type="project" value="UniProtKB-KW"/>
</dbReference>
<evidence type="ECO:0000256" key="15">
    <source>
        <dbReference type="PIRSR" id="PIRSR603739-50"/>
    </source>
</evidence>
<feature type="binding site" evidence="14">
    <location>
        <position position="182"/>
    </location>
    <ligand>
        <name>[4Fe-4S] cluster</name>
        <dbReference type="ChEBI" id="CHEBI:49883"/>
        <note>4Fe-4S-S-AdoMet</note>
    </ligand>
</feature>
<dbReference type="SUPFAM" id="SSF102114">
    <property type="entry name" value="Radical SAM enzymes"/>
    <property type="match status" value="1"/>
</dbReference>
<dbReference type="PANTHER" id="PTHR30538">
    <property type="entry name" value="LYSINE 2,3-AMINOMUTASE-RELATED"/>
    <property type="match status" value="1"/>
</dbReference>
<feature type="binding site" evidence="14">
    <location>
        <position position="179"/>
    </location>
    <ligand>
        <name>[4Fe-4S] cluster</name>
        <dbReference type="ChEBI" id="CHEBI:49883"/>
        <note>4Fe-4S-S-AdoMet</note>
    </ligand>
</feature>
<dbReference type="PROSITE" id="PS51918">
    <property type="entry name" value="RADICAL_SAM"/>
    <property type="match status" value="1"/>
</dbReference>
<feature type="binding site" evidence="14">
    <location>
        <position position="175"/>
    </location>
    <ligand>
        <name>[4Fe-4S] cluster</name>
        <dbReference type="ChEBI" id="CHEBI:49883"/>
        <note>4Fe-4S-S-AdoMet</note>
    </ligand>
</feature>
<protein>
    <recommendedName>
        <fullName evidence="5">L-lysine 2,3-aminomutase</fullName>
    </recommendedName>
    <alternativeName>
        <fullName evidence="13">EF-P post-translational modification enzyme B</fullName>
    </alternativeName>
</protein>
<gene>
    <name evidence="18" type="primary">kamA</name>
    <name evidence="18" type="ORF">NCTC10293_00527</name>
</gene>
<dbReference type="InterPro" id="IPR058240">
    <property type="entry name" value="rSAM_sf"/>
</dbReference>
<sequence length="398" mass="43893">MFKSDFSSCESPSPTLSPKTTPKAALNGALSNDVSKNGVPSVNKLAMVDADLPNQCAQDNSAQDDVKDMDDWQKALANAVSDVDELLGLLDLSAKDVQSFTPKRFGLRVPRAFVAKMQPKNPNDPLLLQVLPQLDETMFAAGYSTDPLAENAQNPIKGLLHKYQNRALITLTGACAVHCRYCFRQHFDYQSNMPSAQVKAEILAYLAADEKINEVLLSGGDPLNVSNRRLAQWLDELAKIKHIKTIRIHTRLPVVLPSRVDNAFLDMLKNCPKHIVMVLHINHANEIDETFAQKCQALKQAGVVLLNQTVLLKGVNDDAKTLAALSHALFDAGIMPYYLHILDKVAGAAHFDVPMAQAVAIYWQLLARVSGYLVPKLVQELPNRPYKTPVDLHKFAAD</sequence>
<evidence type="ECO:0000256" key="4">
    <source>
        <dbReference type="ARBA" id="ARBA00008703"/>
    </source>
</evidence>
<feature type="compositionally biased region" description="Low complexity" evidence="16">
    <location>
        <begin position="11"/>
        <end position="23"/>
    </location>
</feature>
<evidence type="ECO:0000313" key="19">
    <source>
        <dbReference type="Proteomes" id="UP000255279"/>
    </source>
</evidence>
<evidence type="ECO:0000256" key="10">
    <source>
        <dbReference type="ARBA" id="ARBA00023004"/>
    </source>
</evidence>
<evidence type="ECO:0000256" key="13">
    <source>
        <dbReference type="ARBA" id="ARBA00030756"/>
    </source>
</evidence>
<keyword evidence="9 15" id="KW-0663">Pyridoxal phosphate</keyword>
<accession>A0A378R4L1</accession>
<evidence type="ECO:0000256" key="9">
    <source>
        <dbReference type="ARBA" id="ARBA00022898"/>
    </source>
</evidence>
<dbReference type="PANTHER" id="PTHR30538:SF1">
    <property type="entry name" value="L-LYSINE 2,3-AMINOMUTASE"/>
    <property type="match status" value="1"/>
</dbReference>
<dbReference type="InterPro" id="IPR013785">
    <property type="entry name" value="Aldolase_TIM"/>
</dbReference>
<dbReference type="PIRSF" id="PIRSF004911">
    <property type="entry name" value="DUF160"/>
    <property type="match status" value="1"/>
</dbReference>
<feature type="modified residue" description="N6-(pyridoxal phosphate)lysine" evidence="15">
    <location>
        <position position="387"/>
    </location>
</feature>
<keyword evidence="7" id="KW-0949">S-adenosyl-L-methionine</keyword>
<evidence type="ECO:0000256" key="7">
    <source>
        <dbReference type="ARBA" id="ARBA00022691"/>
    </source>
</evidence>
<evidence type="ECO:0000313" key="18">
    <source>
        <dbReference type="EMBL" id="STZ10202.1"/>
    </source>
</evidence>
<dbReference type="Pfam" id="PF04055">
    <property type="entry name" value="Radical_SAM"/>
    <property type="match status" value="1"/>
</dbReference>
<feature type="domain" description="Radical SAM core" evidence="17">
    <location>
        <begin position="161"/>
        <end position="376"/>
    </location>
</feature>
<organism evidence="18 19">
    <name type="scientific">Moraxella caviae</name>
    <dbReference type="NCBI Taxonomy" id="34060"/>
    <lineage>
        <taxon>Bacteria</taxon>
        <taxon>Pseudomonadati</taxon>
        <taxon>Pseudomonadota</taxon>
        <taxon>Gammaproteobacteria</taxon>
        <taxon>Moraxellales</taxon>
        <taxon>Moraxellaceae</taxon>
        <taxon>Moraxella</taxon>
    </lineage>
</organism>
<comment type="cofactor">
    <cofactor evidence="2 15">
        <name>pyridoxal 5'-phosphate</name>
        <dbReference type="ChEBI" id="CHEBI:597326"/>
    </cofactor>
</comment>
<keyword evidence="6 14" id="KW-0004">4Fe-4S</keyword>
<feature type="region of interest" description="Disordered" evidence="16">
    <location>
        <begin position="1"/>
        <end position="24"/>
    </location>
</feature>
<evidence type="ECO:0000256" key="6">
    <source>
        <dbReference type="ARBA" id="ARBA00022485"/>
    </source>
</evidence>
<name>A0A378R4L1_9GAMM</name>
<dbReference type="InterPro" id="IPR003739">
    <property type="entry name" value="Lys_aminomutase/Glu_NH3_mut"/>
</dbReference>
<dbReference type="AlphaFoldDB" id="A0A378R4L1"/>
<keyword evidence="11 14" id="KW-0411">Iron-sulfur</keyword>
<evidence type="ECO:0000256" key="3">
    <source>
        <dbReference type="ARBA" id="ARBA00001966"/>
    </source>
</evidence>
<feature type="compositionally biased region" description="Polar residues" evidence="16">
    <location>
        <begin position="1"/>
        <end position="10"/>
    </location>
</feature>
<dbReference type="EMBL" id="UGQE01000001">
    <property type="protein sequence ID" value="STZ10202.1"/>
    <property type="molecule type" value="Genomic_DNA"/>
</dbReference>
<dbReference type="NCBIfam" id="TIGR03821">
    <property type="entry name" value="EFP_modif_epmB"/>
    <property type="match status" value="1"/>
</dbReference>
<dbReference type="GO" id="GO:0016853">
    <property type="term" value="F:isomerase activity"/>
    <property type="evidence" value="ECO:0007669"/>
    <property type="project" value="UniProtKB-KW"/>
</dbReference>
<evidence type="ECO:0000256" key="12">
    <source>
        <dbReference type="ARBA" id="ARBA00023235"/>
    </source>
</evidence>
<evidence type="ECO:0000256" key="16">
    <source>
        <dbReference type="SAM" id="MobiDB-lite"/>
    </source>
</evidence>
<dbReference type="SFLD" id="SFLDS00029">
    <property type="entry name" value="Radical_SAM"/>
    <property type="match status" value="1"/>
</dbReference>
<comment type="catalytic activity">
    <reaction evidence="1">
        <text>L-lysine = D-beta-lysine</text>
        <dbReference type="Rhea" id="RHEA:44148"/>
        <dbReference type="ChEBI" id="CHEBI:32551"/>
        <dbReference type="ChEBI" id="CHEBI:84138"/>
    </reaction>
</comment>
<evidence type="ECO:0000256" key="11">
    <source>
        <dbReference type="ARBA" id="ARBA00023014"/>
    </source>
</evidence>
<keyword evidence="12 18" id="KW-0413">Isomerase</keyword>
<dbReference type="CDD" id="cd01335">
    <property type="entry name" value="Radical_SAM"/>
    <property type="match status" value="1"/>
</dbReference>